<dbReference type="PANTHER" id="PTHR43506">
    <property type="entry name" value="BIOTIN/LIPOATE A/B PROTEIN LIGASE FAMILY"/>
    <property type="match status" value="1"/>
</dbReference>
<comment type="caution">
    <text evidence="2">The sequence shown here is derived from an EMBL/GenBank/DDBJ whole genome shotgun (WGS) entry which is preliminary data.</text>
</comment>
<evidence type="ECO:0000313" key="3">
    <source>
        <dbReference type="Proteomes" id="UP001054902"/>
    </source>
</evidence>
<dbReference type="PANTHER" id="PTHR43506:SF1">
    <property type="entry name" value="BPL_LPL CATALYTIC DOMAIN-CONTAINING PROTEIN"/>
    <property type="match status" value="1"/>
</dbReference>
<dbReference type="InterPro" id="IPR045864">
    <property type="entry name" value="aa-tRNA-synth_II/BPL/LPL"/>
</dbReference>
<organism evidence="2 3">
    <name type="scientific">Chaetoceros tenuissimus</name>
    <dbReference type="NCBI Taxonomy" id="426638"/>
    <lineage>
        <taxon>Eukaryota</taxon>
        <taxon>Sar</taxon>
        <taxon>Stramenopiles</taxon>
        <taxon>Ochrophyta</taxon>
        <taxon>Bacillariophyta</taxon>
        <taxon>Coscinodiscophyceae</taxon>
        <taxon>Chaetocerotophycidae</taxon>
        <taxon>Chaetocerotales</taxon>
        <taxon>Chaetocerotaceae</taxon>
        <taxon>Chaetoceros</taxon>
    </lineage>
</organism>
<name>A0AAD3CMN1_9STRA</name>
<dbReference type="AlphaFoldDB" id="A0AAD3CMN1"/>
<dbReference type="Pfam" id="PF21948">
    <property type="entry name" value="LplA-B_cat"/>
    <property type="match status" value="2"/>
</dbReference>
<keyword evidence="3" id="KW-1185">Reference proteome</keyword>
<dbReference type="Proteomes" id="UP001054902">
    <property type="component" value="Unassembled WGS sequence"/>
</dbReference>
<proteinExistence type="predicted"/>
<evidence type="ECO:0000313" key="2">
    <source>
        <dbReference type="EMBL" id="GFH48508.1"/>
    </source>
</evidence>
<reference evidence="2 3" key="1">
    <citation type="journal article" date="2021" name="Sci. Rep.">
        <title>The genome of the diatom Chaetoceros tenuissimus carries an ancient integrated fragment of an extant virus.</title>
        <authorList>
            <person name="Hongo Y."/>
            <person name="Kimura K."/>
            <person name="Takaki Y."/>
            <person name="Yoshida Y."/>
            <person name="Baba S."/>
            <person name="Kobayashi G."/>
            <person name="Nagasaki K."/>
            <person name="Hano T."/>
            <person name="Tomaru Y."/>
        </authorList>
    </citation>
    <scope>NUCLEOTIDE SEQUENCE [LARGE SCALE GENOMIC DNA]</scope>
    <source>
        <strain evidence="2 3">NIES-3715</strain>
    </source>
</reference>
<sequence length="361" mass="40987">MLRYSSISSTFRKLQRGMKCIRLHTNDAINHHHHHSTKPKVSYLDLQNSGLSAIERLCLEEALLRHDPLNRSWAIVGTHEPTEQMHLHNEDGKIRDNNSCLIILGIGGKPELLLDVDKVKKDNVLTVKRFSGGGTVVIDRNSLWTTFIGRTEDFPNVDPYPRSIMSWSANEIFDKVFQNMKYDTIHKSGKVLKKTMVVDAKSCGTAQDSGKTITYIANDDSSAGVDIPDFRLEENDYILGDRKMGGNAQAIVKGGWLHHTSFLFDYEDENMGYLTLPNKRPEYRGDRSHDDFLVKLKSVYGSDPDDDSAKRAFFYHVKCAAFDSFEMEEVLLKDAMKVVDNLGGMQAWFDGKCRTKVVDFE</sequence>
<gene>
    <name evidence="2" type="ORF">CTEN210_04984</name>
</gene>
<dbReference type="InterPro" id="IPR053264">
    <property type="entry name" value="Lipoate-ligase_2_inactive"/>
</dbReference>
<feature type="domain" description="BPL/LPL catalytic" evidence="1">
    <location>
        <begin position="232"/>
        <end position="314"/>
    </location>
</feature>
<evidence type="ECO:0000259" key="1">
    <source>
        <dbReference type="Pfam" id="PF21948"/>
    </source>
</evidence>
<feature type="domain" description="BPL/LPL catalytic" evidence="1">
    <location>
        <begin position="98"/>
        <end position="215"/>
    </location>
</feature>
<dbReference type="Gene3D" id="3.30.930.10">
    <property type="entry name" value="Bira Bifunctional Protein, Domain 2"/>
    <property type="match status" value="1"/>
</dbReference>
<dbReference type="InterPro" id="IPR004143">
    <property type="entry name" value="BPL_LPL_catalytic"/>
</dbReference>
<dbReference type="EMBL" id="BLLK01000028">
    <property type="protein sequence ID" value="GFH48508.1"/>
    <property type="molecule type" value="Genomic_DNA"/>
</dbReference>
<dbReference type="SUPFAM" id="SSF55681">
    <property type="entry name" value="Class II aaRS and biotin synthetases"/>
    <property type="match status" value="1"/>
</dbReference>
<accession>A0AAD3CMN1</accession>
<protein>
    <recommendedName>
        <fullName evidence="1">BPL/LPL catalytic domain-containing protein</fullName>
    </recommendedName>
</protein>